<dbReference type="EMBL" id="BMER01000002">
    <property type="protein sequence ID" value="GGG91230.1"/>
    <property type="molecule type" value="Genomic_DNA"/>
</dbReference>
<dbReference type="InterPro" id="IPR014721">
    <property type="entry name" value="Ribsml_uS5_D2-typ_fold_subgr"/>
</dbReference>
<keyword evidence="4 9" id="KW-0808">Transferase</keyword>
<evidence type="ECO:0000259" key="11">
    <source>
        <dbReference type="Pfam" id="PF08544"/>
    </source>
</evidence>
<comment type="catalytic activity">
    <reaction evidence="9">
        <text>4-CDP-2-C-methyl-D-erythritol + ATP = 4-CDP-2-C-methyl-D-erythritol 2-phosphate + ADP + H(+)</text>
        <dbReference type="Rhea" id="RHEA:18437"/>
        <dbReference type="ChEBI" id="CHEBI:15378"/>
        <dbReference type="ChEBI" id="CHEBI:30616"/>
        <dbReference type="ChEBI" id="CHEBI:57823"/>
        <dbReference type="ChEBI" id="CHEBI:57919"/>
        <dbReference type="ChEBI" id="CHEBI:456216"/>
        <dbReference type="EC" id="2.7.1.148"/>
    </reaction>
</comment>
<organism evidence="12 13">
    <name type="scientific">Parapedobacter pyrenivorans</name>
    <dbReference type="NCBI Taxonomy" id="1305674"/>
    <lineage>
        <taxon>Bacteria</taxon>
        <taxon>Pseudomonadati</taxon>
        <taxon>Bacteroidota</taxon>
        <taxon>Sphingobacteriia</taxon>
        <taxon>Sphingobacteriales</taxon>
        <taxon>Sphingobacteriaceae</taxon>
        <taxon>Parapedobacter</taxon>
    </lineage>
</organism>
<comment type="caution">
    <text evidence="12">The sequence shown here is derived from an EMBL/GenBank/DDBJ whole genome shotgun (WGS) entry which is preliminary data.</text>
</comment>
<dbReference type="GO" id="GO:0050515">
    <property type="term" value="F:4-(cytidine 5'-diphospho)-2-C-methyl-D-erythritol kinase activity"/>
    <property type="evidence" value="ECO:0007669"/>
    <property type="project" value="UniProtKB-UniRule"/>
</dbReference>
<sequence length="274" mass="30012">MVSFANAKINIGLQVLRRREDGYHDLETVFYPLRVYDVLEVVAASETRFIPSGLPIPGEGNDNLCLKAYELLRQAHNLPPVHIYLHKSIPIGAGLGGGSADAAFLLKLINQQFALGLSEPELIAYARRLGADCAFFIRNRPVFATGIGDVFQDVALDLSSYHLVLVKPDIHVATAEAYATVMPNPVGGQLQAAIARPVSAWRDAVVNDFEVGIFEKYPEIARVKALLYEQGALFAAMSGSGSSVYGVFNEQVELAGLDPGYKVFYIDNEQNLRW</sequence>
<dbReference type="Pfam" id="PF00288">
    <property type="entry name" value="GHMP_kinases_N"/>
    <property type="match status" value="1"/>
</dbReference>
<dbReference type="PANTHER" id="PTHR43527:SF2">
    <property type="entry name" value="4-DIPHOSPHOCYTIDYL-2-C-METHYL-D-ERYTHRITOL KINASE, CHLOROPLASTIC"/>
    <property type="match status" value="1"/>
</dbReference>
<dbReference type="SUPFAM" id="SSF54211">
    <property type="entry name" value="Ribosomal protein S5 domain 2-like"/>
    <property type="match status" value="1"/>
</dbReference>
<feature type="active site" evidence="9">
    <location>
        <position position="132"/>
    </location>
</feature>
<accession>A0A917HUJ7</accession>
<comment type="similarity">
    <text evidence="1 9">Belongs to the GHMP kinase family. IspE subfamily.</text>
</comment>
<reference evidence="12" key="1">
    <citation type="journal article" date="2014" name="Int. J. Syst. Evol. Microbiol.">
        <title>Complete genome sequence of Corynebacterium casei LMG S-19264T (=DSM 44701T), isolated from a smear-ripened cheese.</title>
        <authorList>
            <consortium name="US DOE Joint Genome Institute (JGI-PGF)"/>
            <person name="Walter F."/>
            <person name="Albersmeier A."/>
            <person name="Kalinowski J."/>
            <person name="Ruckert C."/>
        </authorList>
    </citation>
    <scope>NUCLEOTIDE SEQUENCE</scope>
    <source>
        <strain evidence="12">CGMCC 1.12195</strain>
    </source>
</reference>
<evidence type="ECO:0000256" key="4">
    <source>
        <dbReference type="ARBA" id="ARBA00022679"/>
    </source>
</evidence>
<dbReference type="Gene3D" id="3.30.70.890">
    <property type="entry name" value="GHMP kinase, C-terminal domain"/>
    <property type="match status" value="1"/>
</dbReference>
<dbReference type="InterPro" id="IPR020568">
    <property type="entry name" value="Ribosomal_Su5_D2-typ_SF"/>
</dbReference>
<evidence type="ECO:0000256" key="8">
    <source>
        <dbReference type="ARBA" id="ARBA00032554"/>
    </source>
</evidence>
<feature type="domain" description="GHMP kinase N-terminal" evidence="10">
    <location>
        <begin position="63"/>
        <end position="137"/>
    </location>
</feature>
<keyword evidence="13" id="KW-1185">Reference proteome</keyword>
<proteinExistence type="inferred from homology"/>
<dbReference type="InterPro" id="IPR013750">
    <property type="entry name" value="GHMP_kinase_C_dom"/>
</dbReference>
<dbReference type="NCBIfam" id="TIGR00154">
    <property type="entry name" value="ispE"/>
    <property type="match status" value="1"/>
</dbReference>
<evidence type="ECO:0000256" key="1">
    <source>
        <dbReference type="ARBA" id="ARBA00009684"/>
    </source>
</evidence>
<protein>
    <recommendedName>
        <fullName evidence="3 9">4-diphosphocytidyl-2-C-methyl-D-erythritol kinase</fullName>
        <shortName evidence="9">CMK</shortName>
        <ecNumber evidence="2 9">2.7.1.148</ecNumber>
    </recommendedName>
    <alternativeName>
        <fullName evidence="8 9">4-(cytidine-5'-diphospho)-2-C-methyl-D-erythritol kinase</fullName>
    </alternativeName>
</protein>
<keyword evidence="9" id="KW-0414">Isoprene biosynthesis</keyword>
<dbReference type="PANTHER" id="PTHR43527">
    <property type="entry name" value="4-DIPHOSPHOCYTIDYL-2-C-METHYL-D-ERYTHRITOL KINASE, CHLOROPLASTIC"/>
    <property type="match status" value="1"/>
</dbReference>
<evidence type="ECO:0000313" key="12">
    <source>
        <dbReference type="EMBL" id="GGG91230.1"/>
    </source>
</evidence>
<evidence type="ECO:0000256" key="6">
    <source>
        <dbReference type="ARBA" id="ARBA00022777"/>
    </source>
</evidence>
<dbReference type="InterPro" id="IPR006204">
    <property type="entry name" value="GHMP_kinase_N_dom"/>
</dbReference>
<dbReference type="PIRSF" id="PIRSF010376">
    <property type="entry name" value="IspE"/>
    <property type="match status" value="1"/>
</dbReference>
<dbReference type="Pfam" id="PF08544">
    <property type="entry name" value="GHMP_kinases_C"/>
    <property type="match status" value="1"/>
</dbReference>
<keyword evidence="5 9" id="KW-0547">Nucleotide-binding</keyword>
<evidence type="ECO:0000256" key="5">
    <source>
        <dbReference type="ARBA" id="ARBA00022741"/>
    </source>
</evidence>
<evidence type="ECO:0000313" key="13">
    <source>
        <dbReference type="Proteomes" id="UP000660862"/>
    </source>
</evidence>
<comment type="function">
    <text evidence="9">Catalyzes the phosphorylation of the position 2 hydroxy group of 4-diphosphocytidyl-2C-methyl-D-erythritol.</text>
</comment>
<dbReference type="InterPro" id="IPR036554">
    <property type="entry name" value="GHMP_kinase_C_sf"/>
</dbReference>
<feature type="active site" evidence="9">
    <location>
        <position position="8"/>
    </location>
</feature>
<dbReference type="EC" id="2.7.1.148" evidence="2 9"/>
<evidence type="ECO:0000256" key="7">
    <source>
        <dbReference type="ARBA" id="ARBA00022840"/>
    </source>
</evidence>
<gene>
    <name evidence="9 12" type="primary">ispE</name>
    <name evidence="12" type="ORF">GCM10007415_27260</name>
</gene>
<dbReference type="AlphaFoldDB" id="A0A917HUJ7"/>
<dbReference type="GO" id="GO:0005524">
    <property type="term" value="F:ATP binding"/>
    <property type="evidence" value="ECO:0007669"/>
    <property type="project" value="UniProtKB-UniRule"/>
</dbReference>
<feature type="domain" description="GHMP kinase C-terminal" evidence="11">
    <location>
        <begin position="207"/>
        <end position="251"/>
    </location>
</feature>
<reference evidence="12" key="2">
    <citation type="submission" date="2020-09" db="EMBL/GenBank/DDBJ databases">
        <authorList>
            <person name="Sun Q."/>
            <person name="Zhou Y."/>
        </authorList>
    </citation>
    <scope>NUCLEOTIDE SEQUENCE</scope>
    <source>
        <strain evidence="12">CGMCC 1.12195</strain>
    </source>
</reference>
<evidence type="ECO:0000256" key="9">
    <source>
        <dbReference type="HAMAP-Rule" id="MF_00061"/>
    </source>
</evidence>
<dbReference type="SUPFAM" id="SSF55060">
    <property type="entry name" value="GHMP Kinase, C-terminal domain"/>
    <property type="match status" value="1"/>
</dbReference>
<dbReference type="GO" id="GO:0016114">
    <property type="term" value="P:terpenoid biosynthetic process"/>
    <property type="evidence" value="ECO:0007669"/>
    <property type="project" value="UniProtKB-UniRule"/>
</dbReference>
<comment type="pathway">
    <text evidence="9">Isoprenoid biosynthesis; isopentenyl diphosphate biosynthesis via DXP pathway; isopentenyl diphosphate from 1-deoxy-D-xylulose 5-phosphate: step 3/6.</text>
</comment>
<dbReference type="RefSeq" id="WP_188506582.1">
    <property type="nucleotide sequence ID" value="NZ_BMER01000002.1"/>
</dbReference>
<feature type="binding site" evidence="9">
    <location>
        <begin position="90"/>
        <end position="100"/>
    </location>
    <ligand>
        <name>ATP</name>
        <dbReference type="ChEBI" id="CHEBI:30616"/>
    </ligand>
</feature>
<evidence type="ECO:0000256" key="2">
    <source>
        <dbReference type="ARBA" id="ARBA00012052"/>
    </source>
</evidence>
<dbReference type="Gene3D" id="3.30.230.10">
    <property type="match status" value="1"/>
</dbReference>
<evidence type="ECO:0000259" key="10">
    <source>
        <dbReference type="Pfam" id="PF00288"/>
    </source>
</evidence>
<dbReference type="InterPro" id="IPR004424">
    <property type="entry name" value="IspE"/>
</dbReference>
<name>A0A917HUJ7_9SPHI</name>
<dbReference type="Proteomes" id="UP000660862">
    <property type="component" value="Unassembled WGS sequence"/>
</dbReference>
<evidence type="ECO:0000256" key="3">
    <source>
        <dbReference type="ARBA" id="ARBA00017473"/>
    </source>
</evidence>
<dbReference type="GO" id="GO:0019288">
    <property type="term" value="P:isopentenyl diphosphate biosynthetic process, methylerythritol 4-phosphate pathway"/>
    <property type="evidence" value="ECO:0007669"/>
    <property type="project" value="UniProtKB-UniRule"/>
</dbReference>
<keyword evidence="7 9" id="KW-0067">ATP-binding</keyword>
<dbReference type="HAMAP" id="MF_00061">
    <property type="entry name" value="IspE"/>
    <property type="match status" value="1"/>
</dbReference>
<keyword evidence="6 9" id="KW-0418">Kinase</keyword>